<accession>A0ABU2CLV9</accession>
<reference evidence="1 2" key="1">
    <citation type="submission" date="2023-07" db="EMBL/GenBank/DDBJ databases">
        <title>Sequencing the genomes of 1000 actinobacteria strains.</title>
        <authorList>
            <person name="Klenk H.-P."/>
        </authorList>
    </citation>
    <scope>NUCLEOTIDE SEQUENCE [LARGE SCALE GENOMIC DNA]</scope>
    <source>
        <strain evidence="1 2">DSM 45554</strain>
    </source>
</reference>
<protein>
    <recommendedName>
        <fullName evidence="3">Alanine-rich protein</fullName>
    </recommendedName>
</protein>
<proteinExistence type="predicted"/>
<sequence>MVRTSTGTQPRLRASAYLFPWDVVDDATADAVADLSADSVTLAAVYHSVRALAPRHPDRRIVTSDRTRAYTAPPPGGWASIALPPADEVDVTGTSDTFGRARDLLAERDLPVRAWLTLTHVDGLTGRPDLLRRTVLGDALDYALCPAQPEVLERSAALVTGVLAGSGTRSIVLEAVGPLSAVHVSEHDKTGLDGHAPELTTVLSFCFCPACCRSLRSHDIDDAELMARVRSRLLTGDEQGAAALLTAPGVRRHTAAVAERALAGATTAAVRAGAREVLVHATALPTDGGPAIPVGDQPAAAALTTTEGARLQLVASCWLPGDVSRRRVAALAAVSGRAGASTGAFVNVLRRADPPSADLPVRPAAPATPEAAQWRGLLEAGATELHLYHAGLASTATLRRVRTALADLRQTTRPTPEVTR</sequence>
<evidence type="ECO:0000313" key="1">
    <source>
        <dbReference type="EMBL" id="MDR7382328.1"/>
    </source>
</evidence>
<organism evidence="1 2">
    <name type="scientific">Promicromonospora iranensis</name>
    <dbReference type="NCBI Taxonomy" id="1105144"/>
    <lineage>
        <taxon>Bacteria</taxon>
        <taxon>Bacillati</taxon>
        <taxon>Actinomycetota</taxon>
        <taxon>Actinomycetes</taxon>
        <taxon>Micrococcales</taxon>
        <taxon>Promicromonosporaceae</taxon>
        <taxon>Promicromonospora</taxon>
    </lineage>
</organism>
<dbReference type="Proteomes" id="UP001183585">
    <property type="component" value="Unassembled WGS sequence"/>
</dbReference>
<gene>
    <name evidence="1" type="ORF">J2S48_001843</name>
</gene>
<comment type="caution">
    <text evidence="1">The sequence shown here is derived from an EMBL/GenBank/DDBJ whole genome shotgun (WGS) entry which is preliminary data.</text>
</comment>
<evidence type="ECO:0000313" key="2">
    <source>
        <dbReference type="Proteomes" id="UP001183585"/>
    </source>
</evidence>
<evidence type="ECO:0008006" key="3">
    <source>
        <dbReference type="Google" id="ProtNLM"/>
    </source>
</evidence>
<dbReference type="EMBL" id="JAVDYE010000001">
    <property type="protein sequence ID" value="MDR7382328.1"/>
    <property type="molecule type" value="Genomic_DNA"/>
</dbReference>
<keyword evidence="2" id="KW-1185">Reference proteome</keyword>
<name>A0ABU2CLV9_9MICO</name>
<dbReference type="RefSeq" id="WP_274993396.1">
    <property type="nucleotide sequence ID" value="NZ_JAJQQP010000004.1"/>
</dbReference>